<dbReference type="EMBL" id="JACAZF010000001">
    <property type="protein sequence ID" value="KAF7316060.1"/>
    <property type="molecule type" value="Genomic_DNA"/>
</dbReference>
<dbReference type="GeneID" id="59340689"/>
<dbReference type="Gene3D" id="2.60.120.260">
    <property type="entry name" value="Galactose-binding domain-like"/>
    <property type="match status" value="1"/>
</dbReference>
<evidence type="ECO:0000313" key="3">
    <source>
        <dbReference type="Proteomes" id="UP000636479"/>
    </source>
</evidence>
<keyword evidence="3" id="KW-1185">Reference proteome</keyword>
<evidence type="ECO:0000313" key="2">
    <source>
        <dbReference type="EMBL" id="KAF7316060.1"/>
    </source>
</evidence>
<organism evidence="2 3">
    <name type="scientific">Mycena indigotica</name>
    <dbReference type="NCBI Taxonomy" id="2126181"/>
    <lineage>
        <taxon>Eukaryota</taxon>
        <taxon>Fungi</taxon>
        <taxon>Dikarya</taxon>
        <taxon>Basidiomycota</taxon>
        <taxon>Agaricomycotina</taxon>
        <taxon>Agaricomycetes</taxon>
        <taxon>Agaricomycetidae</taxon>
        <taxon>Agaricales</taxon>
        <taxon>Marasmiineae</taxon>
        <taxon>Mycenaceae</taxon>
        <taxon>Mycena</taxon>
    </lineage>
</organism>
<name>A0A8H6THY4_9AGAR</name>
<reference evidence="2" key="1">
    <citation type="submission" date="2020-05" db="EMBL/GenBank/DDBJ databases">
        <title>Mycena genomes resolve the evolution of fungal bioluminescence.</title>
        <authorList>
            <person name="Tsai I.J."/>
        </authorList>
    </citation>
    <scope>NUCLEOTIDE SEQUENCE</scope>
    <source>
        <strain evidence="2">171206Taipei</strain>
    </source>
</reference>
<dbReference type="RefSeq" id="XP_037226083.1">
    <property type="nucleotide sequence ID" value="XM_037358173.1"/>
</dbReference>
<feature type="region of interest" description="Disordered" evidence="1">
    <location>
        <begin position="202"/>
        <end position="231"/>
    </location>
</feature>
<comment type="caution">
    <text evidence="2">The sequence shown here is derived from an EMBL/GenBank/DDBJ whole genome shotgun (WGS) entry which is preliminary data.</text>
</comment>
<gene>
    <name evidence="2" type="ORF">MIND_00124000</name>
</gene>
<feature type="region of interest" description="Disordered" evidence="1">
    <location>
        <begin position="23"/>
        <end position="42"/>
    </location>
</feature>
<dbReference type="Proteomes" id="UP000636479">
    <property type="component" value="Unassembled WGS sequence"/>
</dbReference>
<protein>
    <submittedName>
        <fullName evidence="2">Uncharacterized protein</fullName>
    </submittedName>
</protein>
<dbReference type="AlphaFoldDB" id="A0A8H6THY4"/>
<sequence>MNIIIDDRDSSILYTPAWITRDTDGSPRGKPQEFAGTNSQSVAPGSTASFTFTGTQISVFGTLADARQALLQFTIDGIVTPLLLLGVNPPFHRLVFNSVILPRKQHVLVIQDNTLGPSSFSLDYIIYKTDNRDASQTVLLDDQSPGVSFAGAWPQNNTFDFMQQTSHHTGQAGGSVIVTYDNFEDNDTLSLFGPLSSADPNLPSNSPFSVSASIDNGEPVDLPSQNAPPSA</sequence>
<feature type="compositionally biased region" description="Polar residues" evidence="1">
    <location>
        <begin position="202"/>
        <end position="214"/>
    </location>
</feature>
<accession>A0A8H6THY4</accession>
<dbReference type="OrthoDB" id="3265734at2759"/>
<proteinExistence type="predicted"/>
<evidence type="ECO:0000256" key="1">
    <source>
        <dbReference type="SAM" id="MobiDB-lite"/>
    </source>
</evidence>